<keyword evidence="2" id="KW-0106">Calcium</keyword>
<dbReference type="GO" id="GO:0006572">
    <property type="term" value="P:L-tyrosine catabolic process"/>
    <property type="evidence" value="ECO:0007669"/>
    <property type="project" value="UniProtKB-UniRule"/>
</dbReference>
<evidence type="ECO:0000313" key="3">
    <source>
        <dbReference type="EMBL" id="GIK00745.1"/>
    </source>
</evidence>
<keyword evidence="4" id="KW-1185">Reference proteome</keyword>
<keyword evidence="2" id="KW-0378">Hydrolase</keyword>
<dbReference type="GO" id="GO:0004334">
    <property type="term" value="F:fumarylacetoacetase activity"/>
    <property type="evidence" value="ECO:0007669"/>
    <property type="project" value="UniProtKB-UniRule"/>
</dbReference>
<dbReference type="OrthoDB" id="4510920at2759"/>
<proteinExistence type="inferred from homology"/>
<dbReference type="SUPFAM" id="SSF56529">
    <property type="entry name" value="FAH"/>
    <property type="match status" value="1"/>
</dbReference>
<comment type="pathway">
    <text evidence="2">Amino-acid degradation; L-phenylalanine degradation; acetoacetate and fumarate from L-phenylalanine: step 6/6.</text>
</comment>
<evidence type="ECO:0000256" key="2">
    <source>
        <dbReference type="RuleBase" id="RU366008"/>
    </source>
</evidence>
<comment type="catalytic activity">
    <reaction evidence="2">
        <text>4-fumarylacetoacetate + H2O = acetoacetate + fumarate + H(+)</text>
        <dbReference type="Rhea" id="RHEA:10244"/>
        <dbReference type="ChEBI" id="CHEBI:13705"/>
        <dbReference type="ChEBI" id="CHEBI:15377"/>
        <dbReference type="ChEBI" id="CHEBI:15378"/>
        <dbReference type="ChEBI" id="CHEBI:18034"/>
        <dbReference type="ChEBI" id="CHEBI:29806"/>
        <dbReference type="EC" id="3.7.1.2"/>
    </reaction>
</comment>
<keyword evidence="2" id="KW-0585">Phenylalanine catabolism</keyword>
<dbReference type="GO" id="GO:0046872">
    <property type="term" value="F:metal ion binding"/>
    <property type="evidence" value="ECO:0007669"/>
    <property type="project" value="UniProtKB-UniRule"/>
</dbReference>
<gene>
    <name evidence="3" type="ORF">Aspvir_004774</name>
</gene>
<dbReference type="EMBL" id="BOPL01000002">
    <property type="protein sequence ID" value="GIK00745.1"/>
    <property type="molecule type" value="Genomic_DNA"/>
</dbReference>
<dbReference type="InterPro" id="IPR005959">
    <property type="entry name" value="Fumarylacetoacetase"/>
</dbReference>
<keyword evidence="2" id="KW-0460">Magnesium</keyword>
<dbReference type="EC" id="3.7.1.2" evidence="2"/>
<dbReference type="InterPro" id="IPR036462">
    <property type="entry name" value="Fumarylacetoacetase_N_sf"/>
</dbReference>
<dbReference type="PANTHER" id="PTHR43069:SF5">
    <property type="entry name" value="FUMARYLACETOACETASE"/>
    <property type="match status" value="1"/>
</dbReference>
<dbReference type="Gene3D" id="3.90.850.10">
    <property type="entry name" value="Fumarylacetoacetase-like, C-terminal domain"/>
    <property type="match status" value="1"/>
</dbReference>
<name>A0A9P3F3N4_ASPVI</name>
<organism evidence="3 4">
    <name type="scientific">Aspergillus viridinutans</name>
    <dbReference type="NCBI Taxonomy" id="75553"/>
    <lineage>
        <taxon>Eukaryota</taxon>
        <taxon>Fungi</taxon>
        <taxon>Dikarya</taxon>
        <taxon>Ascomycota</taxon>
        <taxon>Pezizomycotina</taxon>
        <taxon>Eurotiomycetes</taxon>
        <taxon>Eurotiomycetidae</taxon>
        <taxon>Eurotiales</taxon>
        <taxon>Aspergillaceae</taxon>
        <taxon>Aspergillus</taxon>
        <taxon>Aspergillus subgen. Fumigati</taxon>
    </lineage>
</organism>
<dbReference type="AlphaFoldDB" id="A0A9P3F3N4"/>
<feature type="binding site" evidence="1">
    <location>
        <position position="168"/>
    </location>
    <ligand>
        <name>substrate</name>
    </ligand>
</feature>
<comment type="cofactor">
    <cofactor evidence="2">
        <name>Mg(2+)</name>
        <dbReference type="ChEBI" id="CHEBI:18420"/>
    </cofactor>
    <cofactor evidence="2">
        <name>Ca(2+)</name>
        <dbReference type="ChEBI" id="CHEBI:29108"/>
    </cofactor>
</comment>
<accession>A0A9P3F3N4</accession>
<dbReference type="RefSeq" id="XP_043123931.1">
    <property type="nucleotide sequence ID" value="XM_043267996.1"/>
</dbReference>
<reference evidence="3 4" key="1">
    <citation type="submission" date="2021-02" db="EMBL/GenBank/DDBJ databases">
        <title>Pan-genome distribution and transcriptional activeness of fungal secondary metabolism genes in Aspergillus section Fumigati.</title>
        <authorList>
            <person name="Takahashi H."/>
            <person name="Umemura M."/>
            <person name="Ninomiya A."/>
            <person name="Kusuya Y."/>
            <person name="Urayama S."/>
            <person name="Shimizu M."/>
            <person name="Watanabe A."/>
            <person name="Kamei K."/>
            <person name="Yaguchi T."/>
            <person name="Hagiwara D."/>
        </authorList>
    </citation>
    <scope>NUCLEOTIDE SEQUENCE [LARGE SCALE GENOMIC DNA]</scope>
    <source>
        <strain evidence="3 4">IFM 47045</strain>
    </source>
</reference>
<dbReference type="Proteomes" id="UP000710440">
    <property type="component" value="Unassembled WGS sequence"/>
</dbReference>
<protein>
    <recommendedName>
        <fullName evidence="2">Fumarylacetoacetase</fullName>
        <ecNumber evidence="2">3.7.1.2</ecNumber>
    </recommendedName>
    <alternativeName>
        <fullName evidence="2">Fumarylacetoacetate hydrolase</fullName>
    </alternativeName>
</protein>
<keyword evidence="2" id="KW-0479">Metal-binding</keyword>
<dbReference type="GO" id="GO:0006559">
    <property type="term" value="P:L-phenylalanine catabolic process"/>
    <property type="evidence" value="ECO:0007669"/>
    <property type="project" value="UniProtKB-UniRule"/>
</dbReference>
<evidence type="ECO:0000313" key="4">
    <source>
        <dbReference type="Proteomes" id="UP000710440"/>
    </source>
</evidence>
<dbReference type="PANTHER" id="PTHR43069">
    <property type="entry name" value="FUMARYLACETOACETASE"/>
    <property type="match status" value="1"/>
</dbReference>
<comment type="similarity">
    <text evidence="2">Belongs to the FAH family.</text>
</comment>
<dbReference type="GO" id="GO:1902000">
    <property type="term" value="P:homogentisate catabolic process"/>
    <property type="evidence" value="ECO:0007669"/>
    <property type="project" value="TreeGrafter"/>
</dbReference>
<dbReference type="InterPro" id="IPR036663">
    <property type="entry name" value="Fumarylacetoacetase_C_sf"/>
</dbReference>
<dbReference type="SUPFAM" id="SSF63433">
    <property type="entry name" value="Fumarylacetoacetate hydrolase, FAH, N-terminal domain"/>
    <property type="match status" value="1"/>
</dbReference>
<dbReference type="GeneID" id="66932756"/>
<comment type="caution">
    <text evidence="3">The sequence shown here is derived from an EMBL/GenBank/DDBJ whole genome shotgun (WGS) entry which is preliminary data.</text>
</comment>
<keyword evidence="2" id="KW-0828">Tyrosine catabolism</keyword>
<evidence type="ECO:0000256" key="1">
    <source>
        <dbReference type="PIRSR" id="PIRSR605959-2"/>
    </source>
</evidence>
<sequence length="219" mass="24059">MPHFSTNNLPFGVASFQHSQPQCATRFNNTVIFLEIPATAARSNRRGRREHIFRLVILNNWSVKQPVTPKVGNGPSRPAQWQSLRNHHLPLIVTLEVLAEPRISLLRHLQGIVDFNYAISMKVELEHGASTTLLSGSRTQYLFWSGRQMGAHLASTGVTHGLEICTETASGSTEGSYGCLLEITQGERVPLALLYGSPRHFWQDGDASSGVGFGSALVT</sequence>